<name>A0A2T2NI71_CORCC</name>
<protein>
    <submittedName>
        <fullName evidence="2">Uncharacterized protein</fullName>
    </submittedName>
</protein>
<feature type="compositionally biased region" description="Polar residues" evidence="1">
    <location>
        <begin position="886"/>
        <end position="903"/>
    </location>
</feature>
<feature type="compositionally biased region" description="Polar residues" evidence="1">
    <location>
        <begin position="355"/>
        <end position="364"/>
    </location>
</feature>
<feature type="compositionally biased region" description="Polar residues" evidence="1">
    <location>
        <begin position="225"/>
        <end position="240"/>
    </location>
</feature>
<feature type="compositionally biased region" description="Polar residues" evidence="1">
    <location>
        <begin position="969"/>
        <end position="979"/>
    </location>
</feature>
<feature type="compositionally biased region" description="Low complexity" evidence="1">
    <location>
        <begin position="492"/>
        <end position="506"/>
    </location>
</feature>
<proteinExistence type="predicted"/>
<evidence type="ECO:0000313" key="2">
    <source>
        <dbReference type="EMBL" id="PSN65124.1"/>
    </source>
</evidence>
<feature type="region of interest" description="Disordered" evidence="1">
    <location>
        <begin position="324"/>
        <end position="364"/>
    </location>
</feature>
<feature type="region of interest" description="Disordered" evidence="1">
    <location>
        <begin position="738"/>
        <end position="771"/>
    </location>
</feature>
<organism evidence="2 3">
    <name type="scientific">Corynespora cassiicola Philippines</name>
    <dbReference type="NCBI Taxonomy" id="1448308"/>
    <lineage>
        <taxon>Eukaryota</taxon>
        <taxon>Fungi</taxon>
        <taxon>Dikarya</taxon>
        <taxon>Ascomycota</taxon>
        <taxon>Pezizomycotina</taxon>
        <taxon>Dothideomycetes</taxon>
        <taxon>Pleosporomycetidae</taxon>
        <taxon>Pleosporales</taxon>
        <taxon>Corynesporascaceae</taxon>
        <taxon>Corynespora</taxon>
    </lineage>
</organism>
<gene>
    <name evidence="2" type="ORF">BS50DRAFT_622422</name>
</gene>
<feature type="region of interest" description="Disordered" evidence="1">
    <location>
        <begin position="945"/>
        <end position="1010"/>
    </location>
</feature>
<feature type="region of interest" description="Disordered" evidence="1">
    <location>
        <begin position="114"/>
        <end position="140"/>
    </location>
</feature>
<sequence length="1010" mass="108691">MCLYQYIFYSNCRHDELLKVFHCDTAKALGIPEQYREDFYRQLCQLADSRRRRNLPLPSSHDQTQSSYKDLLRDNQTMSTVISCDPGPTLPWAVSPPPPEQHLKQTDLIPRSARQDIDDPADPPQACQHLTSGSSSEFDMPSRRDLNIDFPLDQQSSFSVEVTHDGKVMELVARYENYADIEDSDVLEVPTGDRTSASSAATIRQYESDADTVRGSHAVHIIDKNTGTEAGIINQSSPEDSCSPRKPIPSHWLGRSSGSPTLATAQRAKDRESRKKGLQDSPIEAKTIRSVRSSMDLGKHHGPESATFLTKDAAIPTEGSIIPASMKRASGKMRSPASKTPAESPKGSPARGSHGHSTVKITLSPTKATRLLASSHSRAPSSVSSGDVSFKSAVALPESPQADSASPTDDNYVLALEHQILASSQESADMCVEEQAPKRSLGTVSHTPNHSRGQFVSNSSATLTRASAPKLALKIPQTCPSSTDRRPPFVVGSASSSGSGSPASPSKQSRIPRVNTAKPGISMATSTLNRVKSTTALQASKTKAMHPIDEALTPDRLQTVKQDSDKKGMGIISPASHNITLPDNPVISAVRHMRTVNRMGATPIIPQTGLTSVAAAPAPSPTRPSLQKTFVDCTTSTNILRAQITLDNDTSVESYLESAMAELELGDKHTTDESLSKRGEGITAPIDTEKAHYDGIEAITEGDSAKISRVGSSPTFKAVPSNADPVMVDNAIVSARRKSDVAGPSRTSSGAFDITNEETQNNPPGRSQRAHSLSTNLLSDLRATAPVFVPQQLTSNLKPVGIPVQWPQTPDHPTIVDMFSLPYAHPMTFVPYDMGGRFNFATTGFCSSRTRSPRKGRQTGPSNSSPRSRKRGGAAFNSPRGDPQWFQDTQQGNFTKEQSTSCGDINVPPSISAGSHKQATDPFKEAAEISRDTLPFAAQFESIARASENSAQSTATTEQTSDHNVNLHAHTQQLVTSGGSKKPRAHNLRAGANTQHDLGHHNMPSSSQSR</sequence>
<feature type="region of interest" description="Disordered" evidence="1">
    <location>
        <begin position="434"/>
        <end position="455"/>
    </location>
</feature>
<feature type="non-terminal residue" evidence="2">
    <location>
        <position position="1010"/>
    </location>
</feature>
<feature type="region of interest" description="Disordered" evidence="1">
    <location>
        <begin position="472"/>
        <end position="521"/>
    </location>
</feature>
<dbReference type="OrthoDB" id="3801600at2759"/>
<keyword evidence="3" id="KW-1185">Reference proteome</keyword>
<feature type="region of interest" description="Disordered" evidence="1">
    <location>
        <begin position="846"/>
        <end position="923"/>
    </location>
</feature>
<accession>A0A2T2NI71</accession>
<dbReference type="AlphaFoldDB" id="A0A2T2NI71"/>
<feature type="compositionally biased region" description="Polar residues" evidence="1">
    <location>
        <begin position="757"/>
        <end position="771"/>
    </location>
</feature>
<feature type="compositionally biased region" description="Low complexity" evidence="1">
    <location>
        <begin position="950"/>
        <end position="959"/>
    </location>
</feature>
<feature type="compositionally biased region" description="Basic and acidic residues" evidence="1">
    <location>
        <begin position="267"/>
        <end position="278"/>
    </location>
</feature>
<dbReference type="EMBL" id="KZ678137">
    <property type="protein sequence ID" value="PSN65124.1"/>
    <property type="molecule type" value="Genomic_DNA"/>
</dbReference>
<feature type="region of interest" description="Disordered" evidence="1">
    <location>
        <begin position="224"/>
        <end position="312"/>
    </location>
</feature>
<feature type="compositionally biased region" description="Polar residues" evidence="1">
    <location>
        <begin position="442"/>
        <end position="455"/>
    </location>
</feature>
<evidence type="ECO:0000256" key="1">
    <source>
        <dbReference type="SAM" id="MobiDB-lite"/>
    </source>
</evidence>
<evidence type="ECO:0000313" key="3">
    <source>
        <dbReference type="Proteomes" id="UP000240883"/>
    </source>
</evidence>
<reference evidence="2 3" key="1">
    <citation type="journal article" date="2018" name="Front. Microbiol.">
        <title>Genome-Wide Analysis of Corynespora cassiicola Leaf Fall Disease Putative Effectors.</title>
        <authorList>
            <person name="Lopez D."/>
            <person name="Ribeiro S."/>
            <person name="Label P."/>
            <person name="Fumanal B."/>
            <person name="Venisse J.S."/>
            <person name="Kohler A."/>
            <person name="de Oliveira R.R."/>
            <person name="Labutti K."/>
            <person name="Lipzen A."/>
            <person name="Lail K."/>
            <person name="Bauer D."/>
            <person name="Ohm R.A."/>
            <person name="Barry K.W."/>
            <person name="Spatafora J."/>
            <person name="Grigoriev I.V."/>
            <person name="Martin F.M."/>
            <person name="Pujade-Renaud V."/>
        </authorList>
    </citation>
    <scope>NUCLEOTIDE SEQUENCE [LARGE SCALE GENOMIC DNA]</scope>
    <source>
        <strain evidence="2 3">Philippines</strain>
    </source>
</reference>
<dbReference type="Proteomes" id="UP000240883">
    <property type="component" value="Unassembled WGS sequence"/>
</dbReference>